<name>A0A4D6MNT1_VIGUN</name>
<organism evidence="1 2">
    <name type="scientific">Vigna unguiculata</name>
    <name type="common">Cowpea</name>
    <dbReference type="NCBI Taxonomy" id="3917"/>
    <lineage>
        <taxon>Eukaryota</taxon>
        <taxon>Viridiplantae</taxon>
        <taxon>Streptophyta</taxon>
        <taxon>Embryophyta</taxon>
        <taxon>Tracheophyta</taxon>
        <taxon>Spermatophyta</taxon>
        <taxon>Magnoliopsida</taxon>
        <taxon>eudicotyledons</taxon>
        <taxon>Gunneridae</taxon>
        <taxon>Pentapetalae</taxon>
        <taxon>rosids</taxon>
        <taxon>fabids</taxon>
        <taxon>Fabales</taxon>
        <taxon>Fabaceae</taxon>
        <taxon>Papilionoideae</taxon>
        <taxon>50 kb inversion clade</taxon>
        <taxon>NPAAA clade</taxon>
        <taxon>indigoferoid/millettioid clade</taxon>
        <taxon>Phaseoleae</taxon>
        <taxon>Vigna</taxon>
    </lineage>
</organism>
<accession>A0A4D6MNT1</accession>
<dbReference type="Proteomes" id="UP000501690">
    <property type="component" value="Linkage Group LG8"/>
</dbReference>
<proteinExistence type="predicted"/>
<reference evidence="1 2" key="1">
    <citation type="submission" date="2019-04" db="EMBL/GenBank/DDBJ databases">
        <title>An improved genome assembly and genetic linkage map for asparagus bean, Vigna unguiculata ssp. sesquipedialis.</title>
        <authorList>
            <person name="Xia Q."/>
            <person name="Zhang R."/>
            <person name="Dong Y."/>
        </authorList>
    </citation>
    <scope>NUCLEOTIDE SEQUENCE [LARGE SCALE GENOMIC DNA]</scope>
    <source>
        <tissue evidence="1">Leaf</tissue>
    </source>
</reference>
<dbReference type="EMBL" id="CP039352">
    <property type="protein sequence ID" value="QCE03180.1"/>
    <property type="molecule type" value="Genomic_DNA"/>
</dbReference>
<dbReference type="AlphaFoldDB" id="A0A4D6MNT1"/>
<evidence type="ECO:0000313" key="1">
    <source>
        <dbReference type="EMBL" id="QCE03180.1"/>
    </source>
</evidence>
<sequence>MYPRTQVMSLSISFQEPEYLLPETRVSPSRNLSVSFQEPEYLLPMKSSTSGRPAKPLRRSMEYTQLGLVEYSRPGLVEYTRIGFNASGLKPTLLALLIRLGYPRLSRFEACVTLQVQRLWRSGKGCMREAHSDRVGTSLAHPSSSSTSSDEESLFDVPFHSGYEWVDSGVREYFSKYKWYSSIRRFAEAYAILDEDSPDEAVSLDRVGRVDNACHGREGYSDEFFYICTPTHGLLYKPLGSYVES</sequence>
<protein>
    <submittedName>
        <fullName evidence="1">Uncharacterized protein</fullName>
    </submittedName>
</protein>
<keyword evidence="2" id="KW-1185">Reference proteome</keyword>
<gene>
    <name evidence="1" type="ORF">DEO72_LG8g1202</name>
</gene>
<evidence type="ECO:0000313" key="2">
    <source>
        <dbReference type="Proteomes" id="UP000501690"/>
    </source>
</evidence>